<evidence type="ECO:0000256" key="1">
    <source>
        <dbReference type="SAM" id="MobiDB-lite"/>
    </source>
</evidence>
<protein>
    <submittedName>
        <fullName evidence="2">Uncharacterized protein</fullName>
    </submittedName>
</protein>
<dbReference type="EMBL" id="CACRZD030000006">
    <property type="protein sequence ID" value="CAA6662115.1"/>
    <property type="molecule type" value="Genomic_DNA"/>
</dbReference>
<reference evidence="2 3" key="1">
    <citation type="submission" date="2019-12" db="EMBL/GenBank/DDBJ databases">
        <authorList>
            <person name="Scholz U."/>
            <person name="Mascher M."/>
            <person name="Fiebig A."/>
        </authorList>
    </citation>
    <scope>NUCLEOTIDE SEQUENCE</scope>
</reference>
<evidence type="ECO:0000313" key="3">
    <source>
        <dbReference type="Proteomes" id="UP001189122"/>
    </source>
</evidence>
<dbReference type="EMBL" id="LR743593">
    <property type="protein sequence ID" value="CAA2622469.1"/>
    <property type="molecule type" value="Genomic_DNA"/>
</dbReference>
<sequence length="111" mass="11856">MECSADDGSTPAISEESGDSEHSPATAAAAATLLSDVAGSERDDDGDAESCIVDGGGGFPRRGYESDDDGEEDDRDYTAIGWRPRLAEEEKPIAGTVDRIFWERCLEHGYP</sequence>
<dbReference type="AlphaFoldDB" id="A0A7I8IWZ2"/>
<proteinExistence type="predicted"/>
<accession>A0A7I8IWZ2</accession>
<feature type="compositionally biased region" description="Acidic residues" evidence="1">
    <location>
        <begin position="66"/>
        <end position="75"/>
    </location>
</feature>
<feature type="region of interest" description="Disordered" evidence="1">
    <location>
        <begin position="1"/>
        <end position="76"/>
    </location>
</feature>
<keyword evidence="3" id="KW-1185">Reference proteome</keyword>
<evidence type="ECO:0000313" key="2">
    <source>
        <dbReference type="EMBL" id="CAA2622469.1"/>
    </source>
</evidence>
<gene>
    <name evidence="2" type="ORF">SI7747_06008508</name>
</gene>
<name>A0A7I8IWZ2_SPIIN</name>
<dbReference type="Proteomes" id="UP001189122">
    <property type="component" value="Unassembled WGS sequence"/>
</dbReference>
<organism evidence="2">
    <name type="scientific">Spirodela intermedia</name>
    <name type="common">Intermediate duckweed</name>
    <dbReference type="NCBI Taxonomy" id="51605"/>
    <lineage>
        <taxon>Eukaryota</taxon>
        <taxon>Viridiplantae</taxon>
        <taxon>Streptophyta</taxon>
        <taxon>Embryophyta</taxon>
        <taxon>Tracheophyta</taxon>
        <taxon>Spermatophyta</taxon>
        <taxon>Magnoliopsida</taxon>
        <taxon>Liliopsida</taxon>
        <taxon>Araceae</taxon>
        <taxon>Lemnoideae</taxon>
        <taxon>Spirodela</taxon>
    </lineage>
</organism>